<evidence type="ECO:0000313" key="1">
    <source>
        <dbReference type="EMBL" id="MFA9479363.1"/>
    </source>
</evidence>
<gene>
    <name evidence="1" type="ORF">ACERK3_13820</name>
</gene>
<dbReference type="Proteomes" id="UP001575105">
    <property type="component" value="Unassembled WGS sequence"/>
</dbReference>
<comment type="caution">
    <text evidence="1">The sequence shown here is derived from an EMBL/GenBank/DDBJ whole genome shotgun (WGS) entry which is preliminary data.</text>
</comment>
<evidence type="ECO:0000313" key="2">
    <source>
        <dbReference type="Proteomes" id="UP001575105"/>
    </source>
</evidence>
<organism evidence="1 2">
    <name type="scientific">Natronomicrosphaera hydrolytica</name>
    <dbReference type="NCBI Taxonomy" id="3242702"/>
    <lineage>
        <taxon>Bacteria</taxon>
        <taxon>Pseudomonadati</taxon>
        <taxon>Planctomycetota</taxon>
        <taxon>Phycisphaerae</taxon>
        <taxon>Phycisphaerales</taxon>
        <taxon>Phycisphaeraceae</taxon>
        <taxon>Natronomicrosphaera</taxon>
    </lineage>
</organism>
<dbReference type="EMBL" id="JBGUBD010000008">
    <property type="protein sequence ID" value="MFA9479363.1"/>
    <property type="molecule type" value="Genomic_DNA"/>
</dbReference>
<reference evidence="1 2" key="1">
    <citation type="submission" date="2024-08" db="EMBL/GenBank/DDBJ databases">
        <title>Whole-genome sequencing of halo(alkali)philic microorganisms from hypersaline lakes.</title>
        <authorList>
            <person name="Sorokin D.Y."/>
            <person name="Merkel A.Y."/>
            <person name="Messina E."/>
            <person name="Yakimov M."/>
        </authorList>
    </citation>
    <scope>NUCLEOTIDE SEQUENCE [LARGE SCALE GENOMIC DNA]</scope>
    <source>
        <strain evidence="1 2">AB-hyl4</strain>
    </source>
</reference>
<protein>
    <submittedName>
        <fullName evidence="1">Uncharacterized protein</fullName>
    </submittedName>
</protein>
<sequence length="191" mass="22657">MPYDLNNIRHKLHHVRYNQYMAMSNRLHPSYNDEFILPFFDGLRITILPPSEVHDYPRAQVVFITNRVFKERIIDDRYDETYDANFRGGISGLQLWWSFKTDGRIRILCEVHFSIVTEYLFDIPISPVQRFEYHQNGYLTPHHGNDRYLLPDCAPYSKGYAFSYYPEWFIIPDVAALAHEALATHYASMLD</sequence>
<proteinExistence type="predicted"/>
<accession>A0ABV4UAP1</accession>
<dbReference type="RefSeq" id="WP_425346284.1">
    <property type="nucleotide sequence ID" value="NZ_JBGUBD010000008.1"/>
</dbReference>
<name>A0ABV4UAP1_9BACT</name>
<keyword evidence="2" id="KW-1185">Reference proteome</keyword>